<dbReference type="GO" id="GO:0008830">
    <property type="term" value="F:dTDP-4-dehydrorhamnose 3,5-epimerase activity"/>
    <property type="evidence" value="ECO:0007669"/>
    <property type="project" value="InterPro"/>
</dbReference>
<protein>
    <submittedName>
        <fullName evidence="2">dTDP-4-dehydrorhamnose 3,5-epimerase</fullName>
    </submittedName>
</protein>
<dbReference type="Gene3D" id="2.60.120.10">
    <property type="entry name" value="Jelly Rolls"/>
    <property type="match status" value="1"/>
</dbReference>
<reference evidence="2 3" key="1">
    <citation type="submission" date="2019-01" db="EMBL/GenBank/DDBJ databases">
        <title>Insights into ecological role of a new deltaproteobacterial order Candidatus Sinidesulfobacterales (Sva0485) by metagenomics and metatranscriptomics.</title>
        <authorList>
            <person name="Tan S."/>
            <person name="Liu J."/>
            <person name="Fang Y."/>
            <person name="Hedlund B."/>
            <person name="Lian Z.-H."/>
            <person name="Huang L.-Y."/>
            <person name="Li J.-T."/>
            <person name="Huang L.-N."/>
            <person name="Li W.-J."/>
            <person name="Jiang H.-C."/>
            <person name="Dong H.-L."/>
            <person name="Shu W.-S."/>
        </authorList>
    </citation>
    <scope>NUCLEOTIDE SEQUENCE [LARGE SCALE GENOMIC DNA]</scope>
    <source>
        <strain evidence="2">AP4</strain>
    </source>
</reference>
<gene>
    <name evidence="2" type="ORF">EVJ48_04015</name>
</gene>
<dbReference type="GO" id="GO:0019305">
    <property type="term" value="P:dTDP-rhamnose biosynthetic process"/>
    <property type="evidence" value="ECO:0007669"/>
    <property type="project" value="TreeGrafter"/>
</dbReference>
<dbReference type="InterPro" id="IPR014710">
    <property type="entry name" value="RmlC-like_jellyroll"/>
</dbReference>
<dbReference type="SUPFAM" id="SSF51182">
    <property type="entry name" value="RmlC-like cupins"/>
    <property type="match status" value="1"/>
</dbReference>
<dbReference type="Proteomes" id="UP000322454">
    <property type="component" value="Unassembled WGS sequence"/>
</dbReference>
<dbReference type="GO" id="GO:0000271">
    <property type="term" value="P:polysaccharide biosynthetic process"/>
    <property type="evidence" value="ECO:0007669"/>
    <property type="project" value="TreeGrafter"/>
</dbReference>
<comment type="caution">
    <text evidence="2">The sequence shown here is derived from an EMBL/GenBank/DDBJ whole genome shotgun (WGS) entry which is preliminary data.</text>
</comment>
<dbReference type="InterPro" id="IPR011051">
    <property type="entry name" value="RmlC_Cupin_sf"/>
</dbReference>
<dbReference type="InterPro" id="IPR000888">
    <property type="entry name" value="RmlC-like"/>
</dbReference>
<dbReference type="PANTHER" id="PTHR21047">
    <property type="entry name" value="DTDP-6-DEOXY-D-GLUCOSE-3,5 EPIMERASE"/>
    <property type="match status" value="1"/>
</dbReference>
<sequence>MGVTFKLAEINGVTLKRIEKYIDERGWLAELYRSDELDESVFPQMSYVSLTMPRVQRGPHEHVYQTDYFCFIGPSDFKIILWDNRKDSPTYMNKMILFLGENKPSALTVPPGVVHAYKNIGGKNGLVINAANKLFAGKNKKEPVDEIRYESDPKTIFIFD</sequence>
<name>A0A520XES1_9DELT</name>
<dbReference type="GO" id="GO:0005829">
    <property type="term" value="C:cytosol"/>
    <property type="evidence" value="ECO:0007669"/>
    <property type="project" value="TreeGrafter"/>
</dbReference>
<dbReference type="Pfam" id="PF00908">
    <property type="entry name" value="dTDP_sugar_isom"/>
    <property type="match status" value="1"/>
</dbReference>
<dbReference type="PANTHER" id="PTHR21047:SF2">
    <property type="entry name" value="THYMIDINE DIPHOSPHO-4-KETO-RHAMNOSE 3,5-EPIMERASE"/>
    <property type="match status" value="1"/>
</dbReference>
<dbReference type="EMBL" id="SHMQ01000007">
    <property type="protein sequence ID" value="RZV39683.1"/>
    <property type="molecule type" value="Genomic_DNA"/>
</dbReference>
<proteinExistence type="predicted"/>
<evidence type="ECO:0000313" key="3">
    <source>
        <dbReference type="Proteomes" id="UP000322454"/>
    </source>
</evidence>
<accession>A0A520XES1</accession>
<organism evidence="2 3">
    <name type="scientific">Candidatus Acidulodesulfobacterium acidiphilum</name>
    <dbReference type="NCBI Taxonomy" id="2597224"/>
    <lineage>
        <taxon>Bacteria</taxon>
        <taxon>Deltaproteobacteria</taxon>
        <taxon>Candidatus Acidulodesulfobacterales</taxon>
        <taxon>Candidatus Acidulodesulfobacterium</taxon>
    </lineage>
</organism>
<dbReference type="AlphaFoldDB" id="A0A520XES1"/>
<feature type="site" description="Participates in a stacking interaction with the thymidine ring of dTDP-4-oxo-6-deoxyglucose" evidence="1">
    <location>
        <position position="135"/>
    </location>
</feature>
<evidence type="ECO:0000256" key="1">
    <source>
        <dbReference type="PIRSR" id="PIRSR600888-3"/>
    </source>
</evidence>
<evidence type="ECO:0000313" key="2">
    <source>
        <dbReference type="EMBL" id="RZV39683.1"/>
    </source>
</evidence>